<reference evidence="2 3" key="1">
    <citation type="submission" date="2019-10" db="EMBL/GenBank/DDBJ databases">
        <authorList>
            <person name="Palmer J.M."/>
        </authorList>
    </citation>
    <scope>NUCLEOTIDE SEQUENCE [LARGE SCALE GENOMIC DNA]</scope>
    <source>
        <strain evidence="2 3">TWF730</strain>
    </source>
</reference>
<evidence type="ECO:0000313" key="2">
    <source>
        <dbReference type="EMBL" id="KAK6337684.1"/>
    </source>
</evidence>
<evidence type="ECO:0000256" key="1">
    <source>
        <dbReference type="SAM" id="SignalP"/>
    </source>
</evidence>
<comment type="caution">
    <text evidence="2">The sequence shown here is derived from an EMBL/GenBank/DDBJ whole genome shotgun (WGS) entry which is preliminary data.</text>
</comment>
<organism evidence="2 3">
    <name type="scientific">Orbilia blumenaviensis</name>
    <dbReference type="NCBI Taxonomy" id="1796055"/>
    <lineage>
        <taxon>Eukaryota</taxon>
        <taxon>Fungi</taxon>
        <taxon>Dikarya</taxon>
        <taxon>Ascomycota</taxon>
        <taxon>Pezizomycotina</taxon>
        <taxon>Orbiliomycetes</taxon>
        <taxon>Orbiliales</taxon>
        <taxon>Orbiliaceae</taxon>
        <taxon>Orbilia</taxon>
    </lineage>
</organism>
<proteinExistence type="predicted"/>
<dbReference type="EMBL" id="JAVHNS010000013">
    <property type="protein sequence ID" value="KAK6337684.1"/>
    <property type="molecule type" value="Genomic_DNA"/>
</dbReference>
<keyword evidence="1" id="KW-0732">Signal</keyword>
<keyword evidence="3" id="KW-1185">Reference proteome</keyword>
<gene>
    <name evidence="2" type="ORF">TWF730_003076</name>
</gene>
<dbReference type="AlphaFoldDB" id="A0AAV9UA84"/>
<feature type="signal peptide" evidence="1">
    <location>
        <begin position="1"/>
        <end position="23"/>
    </location>
</feature>
<dbReference type="Proteomes" id="UP001373714">
    <property type="component" value="Unassembled WGS sequence"/>
</dbReference>
<protein>
    <submittedName>
        <fullName evidence="2">Uncharacterized protein</fullName>
    </submittedName>
</protein>
<sequence>MKFSTSLVFSSTLYGASIVYATGDSPGCNANNCLRAVRATAFPTRPGTADCSSYFSTTVVQHIKTVDWTRTTSYATIIPTDIPAYASACDGSVKYSSACSCIGATPVTSYVCAPGWDKCYGQCYDLSRDPRNCGSCGNKCPSGKCVNGKCASNTCNGSYCGNLKSCGKDCFCFKDASGKGSCGPNVSCKKLKGCQTNRDCKGGDVCAVGTCCGRKVCLGSCSRVPRSLAIRDEDDGEEGWTAGSEPEAV</sequence>
<accession>A0AAV9UA84</accession>
<evidence type="ECO:0000313" key="3">
    <source>
        <dbReference type="Proteomes" id="UP001373714"/>
    </source>
</evidence>
<name>A0AAV9UA84_9PEZI</name>
<feature type="chain" id="PRO_5044012819" evidence="1">
    <location>
        <begin position="24"/>
        <end position="249"/>
    </location>
</feature>